<dbReference type="Proteomes" id="UP001207930">
    <property type="component" value="Unassembled WGS sequence"/>
</dbReference>
<keyword evidence="1" id="KW-0175">Coiled coil</keyword>
<reference evidence="3 4" key="1">
    <citation type="submission" date="2022-10" db="EMBL/GenBank/DDBJ databases">
        <title>Luteolibacter flavescens strain MCCC 1K03193, whole genome shotgun sequencing project.</title>
        <authorList>
            <person name="Zhao G."/>
            <person name="Shen L."/>
        </authorList>
    </citation>
    <scope>NUCLEOTIDE SEQUENCE [LARGE SCALE GENOMIC DNA]</scope>
    <source>
        <strain evidence="3 4">MCCC 1K03193</strain>
    </source>
</reference>
<feature type="coiled-coil region" evidence="1">
    <location>
        <begin position="26"/>
        <end position="53"/>
    </location>
</feature>
<dbReference type="Pfam" id="PF11903">
    <property type="entry name" value="ParD_like"/>
    <property type="match status" value="1"/>
</dbReference>
<accession>A0ABT3FWQ3</accession>
<sequence>MVYHTNNERQHATMKAKHATTISLDAKLLEAARKEAKAQRRSLSAQLEVWMEEKLGVRSEEHAPMNRTPFEGMGPEAPGHMPV</sequence>
<protein>
    <submittedName>
        <fullName evidence="3">Uncharacterized protein</fullName>
    </submittedName>
</protein>
<comment type="caution">
    <text evidence="3">The sequence shown here is derived from an EMBL/GenBank/DDBJ whole genome shotgun (WGS) entry which is preliminary data.</text>
</comment>
<feature type="region of interest" description="Disordered" evidence="2">
    <location>
        <begin position="60"/>
        <end position="83"/>
    </location>
</feature>
<keyword evidence="4" id="KW-1185">Reference proteome</keyword>
<evidence type="ECO:0000313" key="3">
    <source>
        <dbReference type="EMBL" id="MCW1887676.1"/>
    </source>
</evidence>
<evidence type="ECO:0000256" key="2">
    <source>
        <dbReference type="SAM" id="MobiDB-lite"/>
    </source>
</evidence>
<name>A0ABT3FWQ3_9BACT</name>
<organism evidence="3 4">
    <name type="scientific">Luteolibacter flavescens</name>
    <dbReference type="NCBI Taxonomy" id="1859460"/>
    <lineage>
        <taxon>Bacteria</taxon>
        <taxon>Pseudomonadati</taxon>
        <taxon>Verrucomicrobiota</taxon>
        <taxon>Verrucomicrobiia</taxon>
        <taxon>Verrucomicrobiales</taxon>
        <taxon>Verrucomicrobiaceae</taxon>
        <taxon>Luteolibacter</taxon>
    </lineage>
</organism>
<dbReference type="RefSeq" id="WP_264503633.1">
    <property type="nucleotide sequence ID" value="NZ_JAPDDS010000021.1"/>
</dbReference>
<proteinExistence type="predicted"/>
<evidence type="ECO:0000256" key="1">
    <source>
        <dbReference type="SAM" id="Coils"/>
    </source>
</evidence>
<dbReference type="InterPro" id="IPR021831">
    <property type="entry name" value="ParD-like"/>
</dbReference>
<gene>
    <name evidence="3" type="ORF">OKA04_23265</name>
</gene>
<dbReference type="EMBL" id="JAPDDS010000021">
    <property type="protein sequence ID" value="MCW1887676.1"/>
    <property type="molecule type" value="Genomic_DNA"/>
</dbReference>
<evidence type="ECO:0000313" key="4">
    <source>
        <dbReference type="Proteomes" id="UP001207930"/>
    </source>
</evidence>